<evidence type="ECO:0000313" key="13">
    <source>
        <dbReference type="Proteomes" id="UP000094652"/>
    </source>
</evidence>
<dbReference type="EMBL" id="CP017253">
    <property type="protein sequence ID" value="AOR24144.1"/>
    <property type="molecule type" value="Genomic_DNA"/>
</dbReference>
<name>A0A1D7XLE1_9CLOT</name>
<dbReference type="GO" id="GO:0003677">
    <property type="term" value="F:DNA binding"/>
    <property type="evidence" value="ECO:0007669"/>
    <property type="project" value="UniProtKB-KW"/>
</dbReference>
<dbReference type="SUPFAM" id="SSF116734">
    <property type="entry name" value="DNA methylase specificity domain"/>
    <property type="match status" value="1"/>
</dbReference>
<comment type="similarity">
    <text evidence="1">Belongs to the type-I restriction system S methylase family.</text>
</comment>
<dbReference type="PRINTS" id="PR00507">
    <property type="entry name" value="N12N6MTFRASE"/>
</dbReference>
<dbReference type="GO" id="GO:0008170">
    <property type="term" value="F:N-methyltransferase activity"/>
    <property type="evidence" value="ECO:0007669"/>
    <property type="project" value="InterPro"/>
</dbReference>
<evidence type="ECO:0000256" key="5">
    <source>
        <dbReference type="ARBA" id="ARBA00022691"/>
    </source>
</evidence>
<organism evidence="12 13">
    <name type="scientific">Clostridium taeniosporum</name>
    <dbReference type="NCBI Taxonomy" id="394958"/>
    <lineage>
        <taxon>Bacteria</taxon>
        <taxon>Bacillati</taxon>
        <taxon>Bacillota</taxon>
        <taxon>Clostridia</taxon>
        <taxon>Eubacteriales</taxon>
        <taxon>Clostridiaceae</taxon>
        <taxon>Clostridium</taxon>
    </lineage>
</organism>
<dbReference type="OrthoDB" id="9814572at2"/>
<dbReference type="KEGG" id="ctae:BGI42_10565"/>
<evidence type="ECO:0000259" key="10">
    <source>
        <dbReference type="Pfam" id="PF01420"/>
    </source>
</evidence>
<keyword evidence="13" id="KW-1185">Reference proteome</keyword>
<keyword evidence="3 12" id="KW-0489">Methyltransferase</keyword>
<keyword evidence="4" id="KW-0808">Transferase</keyword>
<dbReference type="Pfam" id="PF02384">
    <property type="entry name" value="N6_Mtase"/>
    <property type="match status" value="1"/>
</dbReference>
<proteinExistence type="inferred from homology"/>
<evidence type="ECO:0000256" key="8">
    <source>
        <dbReference type="ARBA" id="ARBA00047942"/>
    </source>
</evidence>
<dbReference type="STRING" id="394958.BGI42_10565"/>
<evidence type="ECO:0000256" key="2">
    <source>
        <dbReference type="ARBA" id="ARBA00011900"/>
    </source>
</evidence>
<evidence type="ECO:0000256" key="7">
    <source>
        <dbReference type="ARBA" id="ARBA00023125"/>
    </source>
</evidence>
<dbReference type="InterPro" id="IPR003356">
    <property type="entry name" value="DNA_methylase_A-5"/>
</dbReference>
<keyword evidence="6" id="KW-0680">Restriction system</keyword>
<dbReference type="Proteomes" id="UP000094652">
    <property type="component" value="Chromosome"/>
</dbReference>
<dbReference type="SUPFAM" id="SSF53335">
    <property type="entry name" value="S-adenosyl-L-methionine-dependent methyltransferases"/>
    <property type="match status" value="1"/>
</dbReference>
<keyword evidence="5" id="KW-0949">S-adenosyl-L-methionine</keyword>
<sequence>MKKILDFNSNFFNILRSEYTVEQYHINVAKNYALGYCSEIELINIDSILRSSDIKKEVENAFRLIEEQVPTLQGVFKYLMVDNKITDKTYYQLLSLIKNSNFTKDEWKYALEEALYRIYENTGKTKGQSVTPKCLNKLGINLLDPKKGSFYDGVCGIGGTLIEANEYGENLELYAQEIDEIAWAILKIRLFINGINNAEVQLGNTLEKPAFAENNSQIKQFDSIMMNFPFGLPWRSEERCIENDKFNRFIFGKPTKLSSEWLFISHTIKSLKEKGKAAVITTSGTLFRSGADVVVRENILSSECIEAVISLPGGLFLNTGIPVNMIVLNMDKDEDFKEKILFINAENMYENLNKGQKTLSEDHINKIVDVYKNKREIDEFSIIVDRKDLENSNLLPSRYVFKTEINTEDFGKVKFNSNKLKELKECKKLGDISEFYRGINIVGENTPDENGEYKIINLADVQDGKVDIDSLTRYTIKNNARVEAYMVQEGDVIISSRGMTTKICVIPKCEDNILLSQNFIGIKLRNNNSPEYVKEFLESPLGQFLISNKQVGTSIISLNTKDLKQIPILLLPLKEQLNVIQHYKDHEIAIRNEIDRLENELKETKLKLYDEMGIRSIFHIG</sequence>
<dbReference type="PANTHER" id="PTHR42933">
    <property type="entry name" value="SLR6095 PROTEIN"/>
    <property type="match status" value="1"/>
</dbReference>
<dbReference type="RefSeq" id="WP_069680281.1">
    <property type="nucleotide sequence ID" value="NZ_CP017253.2"/>
</dbReference>
<comment type="catalytic activity">
    <reaction evidence="8">
        <text>a 2'-deoxyadenosine in DNA + S-adenosyl-L-methionine = an N(6)-methyl-2'-deoxyadenosine in DNA + S-adenosyl-L-homocysteine + H(+)</text>
        <dbReference type="Rhea" id="RHEA:15197"/>
        <dbReference type="Rhea" id="RHEA-COMP:12418"/>
        <dbReference type="Rhea" id="RHEA-COMP:12419"/>
        <dbReference type="ChEBI" id="CHEBI:15378"/>
        <dbReference type="ChEBI" id="CHEBI:57856"/>
        <dbReference type="ChEBI" id="CHEBI:59789"/>
        <dbReference type="ChEBI" id="CHEBI:90615"/>
        <dbReference type="ChEBI" id="CHEBI:90616"/>
        <dbReference type="EC" id="2.1.1.72"/>
    </reaction>
</comment>
<dbReference type="InterPro" id="IPR000055">
    <property type="entry name" value="Restrct_endonuc_typeI_TRD"/>
</dbReference>
<feature type="coiled-coil region" evidence="9">
    <location>
        <begin position="580"/>
        <end position="607"/>
    </location>
</feature>
<dbReference type="GO" id="GO:0009007">
    <property type="term" value="F:site-specific DNA-methyltransferase (adenine-specific) activity"/>
    <property type="evidence" value="ECO:0007669"/>
    <property type="project" value="UniProtKB-EC"/>
</dbReference>
<dbReference type="GO" id="GO:0009307">
    <property type="term" value="P:DNA restriction-modification system"/>
    <property type="evidence" value="ECO:0007669"/>
    <property type="project" value="UniProtKB-KW"/>
</dbReference>
<reference evidence="13" key="1">
    <citation type="submission" date="2016-09" db="EMBL/GenBank/DDBJ databases">
        <title>Genomics of Clostridium taeniosporum, an organism which forms endospores with ribbon-like appendages.</title>
        <authorList>
            <person name="Walker J.R."/>
        </authorList>
    </citation>
    <scope>NUCLEOTIDE SEQUENCE [LARGE SCALE GENOMIC DNA]</scope>
    <source>
        <strain evidence="13">1/k</strain>
    </source>
</reference>
<dbReference type="Gene3D" id="3.40.50.150">
    <property type="entry name" value="Vaccinia Virus protein VP39"/>
    <property type="match status" value="1"/>
</dbReference>
<evidence type="ECO:0000256" key="1">
    <source>
        <dbReference type="ARBA" id="ARBA00010923"/>
    </source>
</evidence>
<dbReference type="InterPro" id="IPR051537">
    <property type="entry name" value="DNA_Adenine_Mtase"/>
</dbReference>
<evidence type="ECO:0000256" key="4">
    <source>
        <dbReference type="ARBA" id="ARBA00022679"/>
    </source>
</evidence>
<feature type="domain" description="Type I restriction modification DNA specificity" evidence="10">
    <location>
        <begin position="425"/>
        <end position="579"/>
    </location>
</feature>
<evidence type="ECO:0000256" key="6">
    <source>
        <dbReference type="ARBA" id="ARBA00022747"/>
    </source>
</evidence>
<dbReference type="Pfam" id="PF01420">
    <property type="entry name" value="Methylase_S"/>
    <property type="match status" value="1"/>
</dbReference>
<dbReference type="EC" id="2.1.1.72" evidence="2"/>
<dbReference type="InterPro" id="IPR044946">
    <property type="entry name" value="Restrct_endonuc_typeI_TRD_sf"/>
</dbReference>
<dbReference type="AlphaFoldDB" id="A0A1D7XLE1"/>
<keyword evidence="9" id="KW-0175">Coiled coil</keyword>
<evidence type="ECO:0000313" key="12">
    <source>
        <dbReference type="EMBL" id="AOR24144.1"/>
    </source>
</evidence>
<evidence type="ECO:0000256" key="9">
    <source>
        <dbReference type="SAM" id="Coils"/>
    </source>
</evidence>
<evidence type="ECO:0000256" key="3">
    <source>
        <dbReference type="ARBA" id="ARBA00022603"/>
    </source>
</evidence>
<dbReference type="InterPro" id="IPR029063">
    <property type="entry name" value="SAM-dependent_MTases_sf"/>
</dbReference>
<dbReference type="PANTHER" id="PTHR42933:SF3">
    <property type="entry name" value="TYPE I RESTRICTION ENZYME MJAVIII METHYLASE SUBUNIT"/>
    <property type="match status" value="1"/>
</dbReference>
<keyword evidence="7" id="KW-0238">DNA-binding</keyword>
<evidence type="ECO:0000259" key="11">
    <source>
        <dbReference type="Pfam" id="PF02384"/>
    </source>
</evidence>
<feature type="domain" description="DNA methylase adenine-specific" evidence="11">
    <location>
        <begin position="114"/>
        <end position="405"/>
    </location>
</feature>
<accession>A0A1D7XLE1</accession>
<protein>
    <recommendedName>
        <fullName evidence="2">site-specific DNA-methyltransferase (adenine-specific)</fullName>
        <ecNumber evidence="2">2.1.1.72</ecNumber>
    </recommendedName>
</protein>
<dbReference type="Gene3D" id="3.90.220.20">
    <property type="entry name" value="DNA methylase specificity domains"/>
    <property type="match status" value="1"/>
</dbReference>
<gene>
    <name evidence="12" type="ORF">BGI42_10565</name>
</gene>
<dbReference type="GO" id="GO:0032259">
    <property type="term" value="P:methylation"/>
    <property type="evidence" value="ECO:0007669"/>
    <property type="project" value="UniProtKB-KW"/>
</dbReference>